<dbReference type="Proteomes" id="UP000186917">
    <property type="component" value="Unassembled WGS sequence"/>
</dbReference>
<evidence type="ECO:0000313" key="3">
    <source>
        <dbReference type="Proteomes" id="UP000186917"/>
    </source>
</evidence>
<dbReference type="EMBL" id="FTOR01000014">
    <property type="protein sequence ID" value="SIT33977.1"/>
    <property type="molecule type" value="Genomic_DNA"/>
</dbReference>
<dbReference type="SUPFAM" id="SSF81901">
    <property type="entry name" value="HCP-like"/>
    <property type="match status" value="1"/>
</dbReference>
<proteinExistence type="predicted"/>
<reference evidence="3" key="1">
    <citation type="submission" date="2017-01" db="EMBL/GenBank/DDBJ databases">
        <authorList>
            <person name="Varghese N."/>
            <person name="Submissions S."/>
        </authorList>
    </citation>
    <scope>NUCLEOTIDE SEQUENCE [LARGE SCALE GENOMIC DNA]</scope>
    <source>
        <strain evidence="3">DSM 21054</strain>
    </source>
</reference>
<evidence type="ECO:0000256" key="1">
    <source>
        <dbReference type="SAM" id="SignalP"/>
    </source>
</evidence>
<name>A0A1N7RH38_9BACT</name>
<protein>
    <recommendedName>
        <fullName evidence="4">Tetratricopeptide repeat-containing protein</fullName>
    </recommendedName>
</protein>
<evidence type="ECO:0000313" key="2">
    <source>
        <dbReference type="EMBL" id="SIT33977.1"/>
    </source>
</evidence>
<dbReference type="Gene3D" id="1.25.40.10">
    <property type="entry name" value="Tetratricopeptide repeat domain"/>
    <property type="match status" value="1"/>
</dbReference>
<keyword evidence="3" id="KW-1185">Reference proteome</keyword>
<dbReference type="STRING" id="477680.SAMN05421788_11445"/>
<gene>
    <name evidence="2" type="ORF">SAMN05421788_11445</name>
</gene>
<evidence type="ECO:0008006" key="4">
    <source>
        <dbReference type="Google" id="ProtNLM"/>
    </source>
</evidence>
<keyword evidence="1" id="KW-0732">Signal</keyword>
<accession>A0A1N7RH38</accession>
<feature type="signal peptide" evidence="1">
    <location>
        <begin position="1"/>
        <end position="24"/>
    </location>
</feature>
<dbReference type="InterPro" id="IPR011990">
    <property type="entry name" value="TPR-like_helical_dom_sf"/>
</dbReference>
<dbReference type="AlphaFoldDB" id="A0A1N7RH38"/>
<organism evidence="2 3">
    <name type="scientific">Filimonas lacunae</name>
    <dbReference type="NCBI Taxonomy" id="477680"/>
    <lineage>
        <taxon>Bacteria</taxon>
        <taxon>Pseudomonadati</taxon>
        <taxon>Bacteroidota</taxon>
        <taxon>Chitinophagia</taxon>
        <taxon>Chitinophagales</taxon>
        <taxon>Chitinophagaceae</taxon>
        <taxon>Filimonas</taxon>
    </lineage>
</organism>
<feature type="chain" id="PRO_5013156682" description="Tetratricopeptide repeat-containing protein" evidence="1">
    <location>
        <begin position="25"/>
        <end position="977"/>
    </location>
</feature>
<sequence>MKRALFQFCCFFWLLLVLAVSVHAQPGSTIYLNKPEKYENRKLGSEKTEERKFNTSRHIYQNMVTHYNYYFNATNKLNALLARARSNFREDYTQLLPFYDFTLDATSQEKNEIDTIIYKCTAAVLLHDLRNDWIDDAYLLLGKTYYYRKDFDSAQQVFRYINYAFAPKDDGYDIPIGSNASNTDSLFTISTNEHRNIYKKLTTHHPARNEALLWLAHTYTDYNRVNEAASLLEILKSDPQFPARLHNQLDEEIAYWCYTQQAYDSAIVHLIATLKHTHNKQDRSRKEYLIAQLYQLTQNNEQATYYFMQSAAHTLNPVQEAYATLSGIRVMSKTDKAFLVQKQRQLLQLAKKDKYILYRDVIYYAAAQVTLELHDTTQAQKLLLKSVQGAGSSNAMQRSSSFMLLGDINYDSKDYVRAHNYYDSVEENQLAKTADKERLQQRKPYLNAIAANVATIHNQDSLQLLAAMPAADRLAFIKKEIKRLKKAQGAKEDNSSENSNPAMLMNMPAQDLFAATTSNSSDWYFNNPSLKASGVAQFNTTWGKRPNSDNWRRNAAIDQIAKNLAQAGLDEDSVAQQKTVTTDTLSAEAMLNKLPITPEKKATSDEAIAKALMDNGKTFQNQLQDYPSAIAAYTELLRRYPASPLKEEVLLNLYYCYRRSNNRYGEDSTQAALRQSFPNGKFAQMLDRRISPEQEQSNTVTKKYEHIYDLFIEGSFDEAKKEKNTADSTYGTTKWAPQLLYIEAVYYIKQREDSIAIQRLTTLQKDSASPLAEKATTMIDVLRRRKEIEEYLTKLQVTREEDDLPILADESQLGIARTRKDIERDSLAKVMAAIRPISIKVDTVAIVTLKEYTYNEQDSQYVMVLLKKVDPVYVNEAKNAFVRYNNTYFYKDKIAMTNRKLNDSTSIILLGPFAKAFLALEYVDKARPNARSRILPWLTPEKYEFIIISPSNLGLLEEKQNLPVYQELLKLALPNKF</sequence>